<dbReference type="OrthoDB" id="289081at2"/>
<dbReference type="GO" id="GO:0045947">
    <property type="term" value="P:negative regulation of translational initiation"/>
    <property type="evidence" value="ECO:0007669"/>
    <property type="project" value="UniProtKB-UniRule"/>
</dbReference>
<keyword evidence="4" id="KW-1005">Bacterial flagellum biogenesis</keyword>
<dbReference type="InterPro" id="IPR003751">
    <property type="entry name" value="CsrA"/>
</dbReference>
<reference evidence="5 6" key="1">
    <citation type="submission" date="2018-07" db="EMBL/GenBank/DDBJ databases">
        <title>Comparative genomes isolates from brazilian mangrove.</title>
        <authorList>
            <person name="De Araujo J.E."/>
            <person name="Taketani R.G."/>
            <person name="Silva M.C.P."/>
            <person name="Lourenco M.V."/>
            <person name="Oliveira V.M."/>
            <person name="Andreote F.D."/>
        </authorList>
    </citation>
    <scope>NUCLEOTIDE SEQUENCE [LARGE SCALE GENOMIC DNA]</scope>
    <source>
        <strain evidence="5 6">HEX PRIS-MGV</strain>
    </source>
</reference>
<organism evidence="5 6">
    <name type="scientific">Bremerella cremea</name>
    <dbReference type="NCBI Taxonomy" id="1031537"/>
    <lineage>
        <taxon>Bacteria</taxon>
        <taxon>Pseudomonadati</taxon>
        <taxon>Planctomycetota</taxon>
        <taxon>Planctomycetia</taxon>
        <taxon>Pirellulales</taxon>
        <taxon>Pirellulaceae</taxon>
        <taxon>Bremerella</taxon>
    </lineage>
</organism>
<dbReference type="PANTHER" id="PTHR34984:SF1">
    <property type="entry name" value="CARBON STORAGE REGULATOR"/>
    <property type="match status" value="1"/>
</dbReference>
<evidence type="ECO:0000313" key="6">
    <source>
        <dbReference type="Proteomes" id="UP000253562"/>
    </source>
</evidence>
<keyword evidence="1 4" id="KW-0963">Cytoplasm</keyword>
<comment type="similarity">
    <text evidence="4">Belongs to the CsrA/RsmA family.</text>
</comment>
<dbReference type="GO" id="GO:0005829">
    <property type="term" value="C:cytosol"/>
    <property type="evidence" value="ECO:0007669"/>
    <property type="project" value="TreeGrafter"/>
</dbReference>
<proteinExistence type="inferred from homology"/>
<evidence type="ECO:0000256" key="2">
    <source>
        <dbReference type="ARBA" id="ARBA00022845"/>
    </source>
</evidence>
<dbReference type="AlphaFoldDB" id="A0A368KXH1"/>
<dbReference type="RefSeq" id="WP_114367432.1">
    <property type="nucleotide sequence ID" value="NZ_QPEX01000010.1"/>
</dbReference>
<sequence>MLVLSRRIGEKIEIGDGITITVLRVSGKTIRLGIEAPDSVTIRRAEITVSDSWPKPPETSDADAIAFSSADAISRM</sequence>
<comment type="caution">
    <text evidence="5">The sequence shown here is derived from an EMBL/GenBank/DDBJ whole genome shotgun (WGS) entry which is preliminary data.</text>
</comment>
<name>A0A368KXH1_9BACT</name>
<dbReference type="GO" id="GO:1902208">
    <property type="term" value="P:regulation of bacterial-type flagellum assembly"/>
    <property type="evidence" value="ECO:0007669"/>
    <property type="project" value="UniProtKB-UniRule"/>
</dbReference>
<dbReference type="SUPFAM" id="SSF117130">
    <property type="entry name" value="CsrA-like"/>
    <property type="match status" value="1"/>
</dbReference>
<dbReference type="EMBL" id="QPEX01000010">
    <property type="protein sequence ID" value="RCS54365.1"/>
    <property type="molecule type" value="Genomic_DNA"/>
</dbReference>
<dbReference type="GO" id="GO:0048027">
    <property type="term" value="F:mRNA 5'-UTR binding"/>
    <property type="evidence" value="ECO:0007669"/>
    <property type="project" value="UniProtKB-UniRule"/>
</dbReference>
<keyword evidence="2 4" id="KW-0810">Translation regulation</keyword>
<evidence type="ECO:0000256" key="1">
    <source>
        <dbReference type="ARBA" id="ARBA00022490"/>
    </source>
</evidence>
<dbReference type="InterPro" id="IPR036107">
    <property type="entry name" value="CsrA_sf"/>
</dbReference>
<dbReference type="Pfam" id="PF02599">
    <property type="entry name" value="CsrA"/>
    <property type="match status" value="1"/>
</dbReference>
<comment type="function">
    <text evidence="4">A translational regulator that binds mRNA to regulate translation initiation and/or mRNA stability. Usually binds in the 5'-UTR at or near the Shine-Dalgarno sequence preventing ribosome-binding, thus repressing translation. Its main target seems to be the major flagellin gene, while its function is anatagonized by FliW.</text>
</comment>
<comment type="subcellular location">
    <subcellularLocation>
        <location evidence="4">Cytoplasm</location>
    </subcellularLocation>
</comment>
<evidence type="ECO:0000313" key="5">
    <source>
        <dbReference type="EMBL" id="RCS54365.1"/>
    </source>
</evidence>
<dbReference type="GO" id="GO:0006109">
    <property type="term" value="P:regulation of carbohydrate metabolic process"/>
    <property type="evidence" value="ECO:0007669"/>
    <property type="project" value="InterPro"/>
</dbReference>
<comment type="subunit">
    <text evidence="4">Homodimer; the beta-strands of each monomer intercalate to form a hydrophobic core, while the alpha-helices form wings that extend away from the core.</text>
</comment>
<dbReference type="Proteomes" id="UP000253562">
    <property type="component" value="Unassembled WGS sequence"/>
</dbReference>
<evidence type="ECO:0000256" key="3">
    <source>
        <dbReference type="ARBA" id="ARBA00022884"/>
    </source>
</evidence>
<dbReference type="HAMAP" id="MF_00167">
    <property type="entry name" value="CsrA"/>
    <property type="match status" value="1"/>
</dbReference>
<dbReference type="GO" id="GO:0006402">
    <property type="term" value="P:mRNA catabolic process"/>
    <property type="evidence" value="ECO:0007669"/>
    <property type="project" value="InterPro"/>
</dbReference>
<keyword evidence="3 4" id="KW-0694">RNA-binding</keyword>
<gene>
    <name evidence="4" type="primary">csrA</name>
    <name evidence="5" type="ORF">DTL42_04255</name>
</gene>
<keyword evidence="4" id="KW-0678">Repressor</keyword>
<dbReference type="Gene3D" id="2.60.40.4380">
    <property type="entry name" value="Translational regulator CsrA"/>
    <property type="match status" value="1"/>
</dbReference>
<dbReference type="PANTHER" id="PTHR34984">
    <property type="entry name" value="CARBON STORAGE REGULATOR"/>
    <property type="match status" value="1"/>
</dbReference>
<evidence type="ECO:0000256" key="4">
    <source>
        <dbReference type="HAMAP-Rule" id="MF_00167"/>
    </source>
</evidence>
<dbReference type="GO" id="GO:0044781">
    <property type="term" value="P:bacterial-type flagellum organization"/>
    <property type="evidence" value="ECO:0007669"/>
    <property type="project" value="UniProtKB-KW"/>
</dbReference>
<protein>
    <recommendedName>
        <fullName evidence="4">Translational regulator CsrA</fullName>
    </recommendedName>
</protein>
<accession>A0A368KXH1</accession>